<organism evidence="4 5">
    <name type="scientific">Ambrosia artemisiifolia</name>
    <name type="common">Common ragweed</name>
    <dbReference type="NCBI Taxonomy" id="4212"/>
    <lineage>
        <taxon>Eukaryota</taxon>
        <taxon>Viridiplantae</taxon>
        <taxon>Streptophyta</taxon>
        <taxon>Embryophyta</taxon>
        <taxon>Tracheophyta</taxon>
        <taxon>Spermatophyta</taxon>
        <taxon>Magnoliopsida</taxon>
        <taxon>eudicotyledons</taxon>
        <taxon>Gunneridae</taxon>
        <taxon>Pentapetalae</taxon>
        <taxon>asterids</taxon>
        <taxon>campanulids</taxon>
        <taxon>Asterales</taxon>
        <taxon>Asteraceae</taxon>
        <taxon>Asteroideae</taxon>
        <taxon>Heliantheae alliance</taxon>
        <taxon>Heliantheae</taxon>
        <taxon>Ambrosia</taxon>
    </lineage>
</organism>
<dbReference type="Pfam" id="PF10431">
    <property type="entry name" value="ClpB_D2-small"/>
    <property type="match status" value="1"/>
</dbReference>
<evidence type="ECO:0000313" key="4">
    <source>
        <dbReference type="EMBL" id="KAI7738699.1"/>
    </source>
</evidence>
<feature type="non-terminal residue" evidence="4">
    <location>
        <position position="1"/>
    </location>
</feature>
<dbReference type="InterPro" id="IPR050130">
    <property type="entry name" value="ClpA_ClpB"/>
</dbReference>
<dbReference type="PANTHER" id="PTHR11638:SF18">
    <property type="entry name" value="HEAT SHOCK PROTEIN 104"/>
    <property type="match status" value="1"/>
</dbReference>
<proteinExistence type="predicted"/>
<comment type="caution">
    <text evidence="4">The sequence shown here is derived from an EMBL/GenBank/DDBJ whole genome shotgun (WGS) entry which is preliminary data.</text>
</comment>
<dbReference type="Proteomes" id="UP001206925">
    <property type="component" value="Unassembled WGS sequence"/>
</dbReference>
<dbReference type="GO" id="GO:0005840">
    <property type="term" value="C:ribosome"/>
    <property type="evidence" value="ECO:0007669"/>
    <property type="project" value="InterPro"/>
</dbReference>
<gene>
    <name evidence="4" type="ORF">M8C21_030801</name>
</gene>
<keyword evidence="1" id="KW-0547">Nucleotide-binding</keyword>
<dbReference type="PANTHER" id="PTHR11638">
    <property type="entry name" value="ATP-DEPENDENT CLP PROTEASE"/>
    <property type="match status" value="1"/>
</dbReference>
<dbReference type="SUPFAM" id="SSF52540">
    <property type="entry name" value="P-loop containing nucleoside triphosphate hydrolases"/>
    <property type="match status" value="1"/>
</dbReference>
<dbReference type="InterPro" id="IPR036853">
    <property type="entry name" value="Ribosomal_uL14_sf"/>
</dbReference>
<dbReference type="GO" id="GO:0003735">
    <property type="term" value="F:structural constituent of ribosome"/>
    <property type="evidence" value="ECO:0007669"/>
    <property type="project" value="InterPro"/>
</dbReference>
<feature type="domain" description="Clp ATPase C-terminal" evidence="3">
    <location>
        <begin position="121"/>
        <end position="168"/>
    </location>
</feature>
<dbReference type="GO" id="GO:0006412">
    <property type="term" value="P:translation"/>
    <property type="evidence" value="ECO:0007669"/>
    <property type="project" value="InterPro"/>
</dbReference>
<dbReference type="SUPFAM" id="SSF50193">
    <property type="entry name" value="Ribosomal protein L14"/>
    <property type="match status" value="1"/>
</dbReference>
<dbReference type="GO" id="GO:0005737">
    <property type="term" value="C:cytoplasm"/>
    <property type="evidence" value="ECO:0007669"/>
    <property type="project" value="TreeGrafter"/>
</dbReference>
<dbReference type="GO" id="GO:0016887">
    <property type="term" value="F:ATP hydrolysis activity"/>
    <property type="evidence" value="ECO:0007669"/>
    <property type="project" value="TreeGrafter"/>
</dbReference>
<keyword evidence="5" id="KW-1185">Reference proteome</keyword>
<sequence>ADQDCKSEGFVPVKGIKGRLNRLPSACDGDMVMATVKKGKPDLRKKVMPAVIVLQDFGVTQTLQEQSFENCKGSVSGVNNNSNMDTIAFFDVQRRVMDATRSVFRPEFMNWVDEYIVFQPLDHSQIKRIVRLQLERVQKRIADKKLKIEVSEAAVELLGSLGYDPNYG</sequence>
<evidence type="ECO:0000313" key="5">
    <source>
        <dbReference type="Proteomes" id="UP001206925"/>
    </source>
</evidence>
<dbReference type="InterPro" id="IPR019489">
    <property type="entry name" value="Clp_ATPase_C"/>
</dbReference>
<protein>
    <recommendedName>
        <fullName evidence="3">Clp ATPase C-terminal domain-containing protein</fullName>
    </recommendedName>
</protein>
<dbReference type="GO" id="GO:0034605">
    <property type="term" value="P:cellular response to heat"/>
    <property type="evidence" value="ECO:0007669"/>
    <property type="project" value="TreeGrafter"/>
</dbReference>
<evidence type="ECO:0000256" key="2">
    <source>
        <dbReference type="ARBA" id="ARBA00022840"/>
    </source>
</evidence>
<name>A0AAD5GEN8_AMBAR</name>
<evidence type="ECO:0000256" key="1">
    <source>
        <dbReference type="ARBA" id="ARBA00022741"/>
    </source>
</evidence>
<reference evidence="4" key="1">
    <citation type="submission" date="2022-06" db="EMBL/GenBank/DDBJ databases">
        <title>Uncovering the hologenomic basis of an extraordinary plant invasion.</title>
        <authorList>
            <person name="Bieker V.C."/>
            <person name="Martin M.D."/>
            <person name="Gilbert T."/>
            <person name="Hodgins K."/>
            <person name="Battlay P."/>
            <person name="Petersen B."/>
            <person name="Wilson J."/>
        </authorList>
    </citation>
    <scope>NUCLEOTIDE SEQUENCE</scope>
    <source>
        <strain evidence="4">AA19_3_7</strain>
        <tissue evidence="4">Leaf</tissue>
    </source>
</reference>
<dbReference type="AlphaFoldDB" id="A0AAD5GEN8"/>
<dbReference type="Gene3D" id="2.40.150.20">
    <property type="entry name" value="Ribosomal protein L14"/>
    <property type="match status" value="1"/>
</dbReference>
<keyword evidence="2" id="KW-0067">ATP-binding</keyword>
<evidence type="ECO:0000259" key="3">
    <source>
        <dbReference type="Pfam" id="PF10431"/>
    </source>
</evidence>
<dbReference type="InterPro" id="IPR027417">
    <property type="entry name" value="P-loop_NTPase"/>
</dbReference>
<accession>A0AAD5GEN8</accession>
<dbReference type="EMBL" id="JAMZMK010008750">
    <property type="protein sequence ID" value="KAI7738699.1"/>
    <property type="molecule type" value="Genomic_DNA"/>
</dbReference>
<dbReference type="Gene3D" id="1.10.8.60">
    <property type="match status" value="1"/>
</dbReference>
<dbReference type="GO" id="GO:0005524">
    <property type="term" value="F:ATP binding"/>
    <property type="evidence" value="ECO:0007669"/>
    <property type="project" value="UniProtKB-KW"/>
</dbReference>